<evidence type="ECO:0000313" key="3">
    <source>
        <dbReference type="Proteomes" id="UP000699865"/>
    </source>
</evidence>
<comment type="caution">
    <text evidence="2">The sequence shown here is derived from an EMBL/GenBank/DDBJ whole genome shotgun (WGS) entry which is preliminary data.</text>
</comment>
<feature type="compositionally biased region" description="Polar residues" evidence="1">
    <location>
        <begin position="56"/>
        <end position="72"/>
    </location>
</feature>
<dbReference type="RefSeq" id="WP_217139184.1">
    <property type="nucleotide sequence ID" value="NZ_JAFMOU010000072.1"/>
</dbReference>
<sequence>MTEKDKPTIPSQVQKGYSPLDLSSGDFSNSVITTEGFQPVAKDIPTRLIASGGYQPVSSGNNPTNVQPPKKR</sequence>
<dbReference type="Proteomes" id="UP000699865">
    <property type="component" value="Unassembled WGS sequence"/>
</dbReference>
<gene>
    <name evidence="2" type="ORF">J1786_21350</name>
</gene>
<accession>A0ABS6L692</accession>
<evidence type="ECO:0000313" key="2">
    <source>
        <dbReference type="EMBL" id="MBU9837350.1"/>
    </source>
</evidence>
<feature type="region of interest" description="Disordered" evidence="1">
    <location>
        <begin position="50"/>
        <end position="72"/>
    </location>
</feature>
<organism evidence="2 3">
    <name type="scientific">Rahnella perminowiae</name>
    <dbReference type="NCBI Taxonomy" id="2816244"/>
    <lineage>
        <taxon>Bacteria</taxon>
        <taxon>Pseudomonadati</taxon>
        <taxon>Pseudomonadota</taxon>
        <taxon>Gammaproteobacteria</taxon>
        <taxon>Enterobacterales</taxon>
        <taxon>Yersiniaceae</taxon>
        <taxon>Rahnella</taxon>
    </lineage>
</organism>
<proteinExistence type="predicted"/>
<keyword evidence="3" id="KW-1185">Reference proteome</keyword>
<reference evidence="2 3" key="1">
    <citation type="submission" date="2021-03" db="EMBL/GenBank/DDBJ databases">
        <title>Five novel Rahnella species.</title>
        <authorList>
            <person name="Brady C."/>
            <person name="Asselin J."/>
            <person name="Beer S."/>
            <person name="Bruberg M.B."/>
            <person name="Crampton B."/>
            <person name="Venter S."/>
            <person name="Arnold D."/>
            <person name="Denman S."/>
        </authorList>
    </citation>
    <scope>NUCLEOTIDE SEQUENCE [LARGE SCALE GENOMIC DNA]</scope>
    <source>
        <strain evidence="2 3">L72c</strain>
    </source>
</reference>
<feature type="region of interest" description="Disordered" evidence="1">
    <location>
        <begin position="1"/>
        <end position="27"/>
    </location>
</feature>
<dbReference type="EMBL" id="JAFMOU010000072">
    <property type="protein sequence ID" value="MBU9837350.1"/>
    <property type="molecule type" value="Genomic_DNA"/>
</dbReference>
<evidence type="ECO:0000256" key="1">
    <source>
        <dbReference type="SAM" id="MobiDB-lite"/>
    </source>
</evidence>
<protein>
    <submittedName>
        <fullName evidence="2">Uncharacterized protein</fullName>
    </submittedName>
</protein>
<name>A0ABS6L692_9GAMM</name>